<proteinExistence type="predicted"/>
<dbReference type="Gene3D" id="2.170.140.10">
    <property type="entry name" value="Chitin binding domain"/>
    <property type="match status" value="6"/>
</dbReference>
<evidence type="ECO:0000256" key="5">
    <source>
        <dbReference type="ARBA" id="ARBA00023180"/>
    </source>
</evidence>
<gene>
    <name evidence="8" type="ORF">X798_06070</name>
</gene>
<name>A0A238BQS2_9BILA</name>
<evidence type="ECO:0000256" key="2">
    <source>
        <dbReference type="ARBA" id="ARBA00022729"/>
    </source>
</evidence>
<keyword evidence="2 6" id="KW-0732">Signal</keyword>
<organism evidence="8 9">
    <name type="scientific">Onchocerca flexuosa</name>
    <dbReference type="NCBI Taxonomy" id="387005"/>
    <lineage>
        <taxon>Eukaryota</taxon>
        <taxon>Metazoa</taxon>
        <taxon>Ecdysozoa</taxon>
        <taxon>Nematoda</taxon>
        <taxon>Chromadorea</taxon>
        <taxon>Rhabditida</taxon>
        <taxon>Spirurina</taxon>
        <taxon>Spiruromorpha</taxon>
        <taxon>Filarioidea</taxon>
        <taxon>Onchocercidae</taxon>
        <taxon>Onchocerca</taxon>
    </lineage>
</organism>
<feature type="domain" description="Chitin-binding type-2" evidence="7">
    <location>
        <begin position="25"/>
        <end position="82"/>
    </location>
</feature>
<dbReference type="PROSITE" id="PS50940">
    <property type="entry name" value="CHIT_BIND_II"/>
    <property type="match status" value="6"/>
</dbReference>
<dbReference type="SMART" id="SM00494">
    <property type="entry name" value="ChtBD2"/>
    <property type="match status" value="6"/>
</dbReference>
<dbReference type="SUPFAM" id="SSF57625">
    <property type="entry name" value="Invertebrate chitin-binding proteins"/>
    <property type="match status" value="6"/>
</dbReference>
<dbReference type="PANTHER" id="PTHR23301">
    <property type="entry name" value="CHITIN BINDING PERITROPHIN-A"/>
    <property type="match status" value="1"/>
</dbReference>
<dbReference type="AlphaFoldDB" id="A0A238BQS2"/>
<feature type="chain" id="PRO_5012782609" description="Chitin-binding type-2 domain-containing protein" evidence="6">
    <location>
        <begin position="19"/>
        <end position="625"/>
    </location>
</feature>
<keyword evidence="9" id="KW-1185">Reference proteome</keyword>
<feature type="domain" description="Chitin-binding type-2" evidence="7">
    <location>
        <begin position="96"/>
        <end position="153"/>
    </location>
</feature>
<keyword evidence="5" id="KW-0325">Glycoprotein</keyword>
<keyword evidence="4" id="KW-1015">Disulfide bond</keyword>
<feature type="domain" description="Chitin-binding type-2" evidence="7">
    <location>
        <begin position="461"/>
        <end position="517"/>
    </location>
</feature>
<accession>A0A238BQS2</accession>
<keyword evidence="1" id="KW-0147">Chitin-binding</keyword>
<protein>
    <recommendedName>
        <fullName evidence="7">Chitin-binding type-2 domain-containing protein</fullName>
    </recommendedName>
</protein>
<evidence type="ECO:0000313" key="8">
    <source>
        <dbReference type="EMBL" id="OZC06928.1"/>
    </source>
</evidence>
<evidence type="ECO:0000256" key="6">
    <source>
        <dbReference type="SAM" id="SignalP"/>
    </source>
</evidence>
<evidence type="ECO:0000256" key="3">
    <source>
        <dbReference type="ARBA" id="ARBA00022737"/>
    </source>
</evidence>
<dbReference type="PANTHER" id="PTHR23301:SF0">
    <property type="entry name" value="CHITIN-BINDING TYPE-2 DOMAIN-CONTAINING PROTEIN-RELATED"/>
    <property type="match status" value="1"/>
</dbReference>
<reference evidence="8 9" key="1">
    <citation type="submission" date="2015-12" db="EMBL/GenBank/DDBJ databases">
        <title>Draft genome of the nematode, Onchocerca flexuosa.</title>
        <authorList>
            <person name="Mitreva M."/>
        </authorList>
    </citation>
    <scope>NUCLEOTIDE SEQUENCE [LARGE SCALE GENOMIC DNA]</scope>
    <source>
        <strain evidence="8">Red Deer</strain>
    </source>
</reference>
<dbReference type="InterPro" id="IPR036508">
    <property type="entry name" value="Chitin-bd_dom_sf"/>
</dbReference>
<feature type="signal peptide" evidence="6">
    <location>
        <begin position="1"/>
        <end position="18"/>
    </location>
</feature>
<feature type="domain" description="Chitin-binding type-2" evidence="7">
    <location>
        <begin position="559"/>
        <end position="615"/>
    </location>
</feature>
<feature type="domain" description="Chitin-binding type-2" evidence="7">
    <location>
        <begin position="350"/>
        <end position="406"/>
    </location>
</feature>
<feature type="domain" description="Chitin-binding type-2" evidence="7">
    <location>
        <begin position="235"/>
        <end position="294"/>
    </location>
</feature>
<evidence type="ECO:0000259" key="7">
    <source>
        <dbReference type="PROSITE" id="PS50940"/>
    </source>
</evidence>
<dbReference type="Pfam" id="PF01607">
    <property type="entry name" value="CBM_14"/>
    <property type="match status" value="6"/>
</dbReference>
<dbReference type="Proteomes" id="UP000242913">
    <property type="component" value="Unassembled WGS sequence"/>
</dbReference>
<dbReference type="InterPro" id="IPR002557">
    <property type="entry name" value="Chitin-bd_dom"/>
</dbReference>
<dbReference type="GO" id="GO:0008061">
    <property type="term" value="F:chitin binding"/>
    <property type="evidence" value="ECO:0007669"/>
    <property type="project" value="UniProtKB-KW"/>
</dbReference>
<sequence length="625" mass="70329">MILLGLLIISLHVNLVENVPRRSYVLDCTGRDSDGLYGRGCSSKFLRCYNGKRYVYTCPKNLKFNVETAKCEQRRQVIACLNNMDNEKTIVKAIDPLDCSELEDGIYGSGKCSTTYYHCFRGHSSEMSCPAGLYYNDKLKGCDEVNHIDECKLLTALRGFNERRESHLGERGKYIEQNLMTNRSRSIFDINGGYGGGTPRLSHGKEEIKGHDSDDKKLPARQTLYQENLWRPGSEMNCTGKKNGDYSMIERKCSKYFWRCSAGETTRRICRGELFFNTVTGKCDTANNIADCADENSLIARNAIHCPEGQEYDVKQKQCHVAHVAENNSPSSITSFSTQIEKIVSAPELNNFCERSGDGLFSAGCENYFYFCASGFGYHVKCPEGLFFDSKTKNCSYKEHVPSCNLTSKNSKIIANDYTTTPASIDQDESDENRETKEAGLPALVNAPISKKKLHLLLPENFDCRLKADGFYSIGCKTEFVVCANHRMFFFECPHNLIFNEEKQSCDYPENIKNCSESLSKMTDIDERESFSTINSEMASKSSSEEKTGQIDDTVVSEQDFCKKLSDGIYVNNCENQYIVCSGEIAFIYNCPEGQIMDSASKTCNEPENIPGCRIRTTESNLSII</sequence>
<dbReference type="OrthoDB" id="5914859at2759"/>
<dbReference type="EMBL" id="KZ270051">
    <property type="protein sequence ID" value="OZC06928.1"/>
    <property type="molecule type" value="Genomic_DNA"/>
</dbReference>
<evidence type="ECO:0000313" key="9">
    <source>
        <dbReference type="Proteomes" id="UP000242913"/>
    </source>
</evidence>
<keyword evidence="3" id="KW-0677">Repeat</keyword>
<evidence type="ECO:0000256" key="4">
    <source>
        <dbReference type="ARBA" id="ARBA00023157"/>
    </source>
</evidence>
<dbReference type="GO" id="GO:0005576">
    <property type="term" value="C:extracellular region"/>
    <property type="evidence" value="ECO:0007669"/>
    <property type="project" value="InterPro"/>
</dbReference>
<dbReference type="InterPro" id="IPR051940">
    <property type="entry name" value="Chitin_bind-dev_reg"/>
</dbReference>
<evidence type="ECO:0000256" key="1">
    <source>
        <dbReference type="ARBA" id="ARBA00022669"/>
    </source>
</evidence>